<feature type="coiled-coil region" evidence="1">
    <location>
        <begin position="230"/>
        <end position="257"/>
    </location>
</feature>
<reference evidence="2 3" key="1">
    <citation type="submission" date="2018-10" db="EMBL/GenBank/DDBJ databases">
        <authorList>
            <person name="Chen X."/>
        </authorList>
    </citation>
    <scope>NUCLEOTIDE SEQUENCE [LARGE SCALE GENOMIC DNA]</scope>
    <source>
        <strain evidence="2 3">YIM 102668</strain>
    </source>
</reference>
<dbReference type="InterPro" id="IPR021272">
    <property type="entry name" value="DUF2851"/>
</dbReference>
<keyword evidence="1" id="KW-0175">Coiled coil</keyword>
<dbReference type="OrthoDB" id="1005072at2"/>
<evidence type="ECO:0000256" key="1">
    <source>
        <dbReference type="SAM" id="Coils"/>
    </source>
</evidence>
<keyword evidence="3" id="KW-1185">Reference proteome</keyword>
<dbReference type="Proteomes" id="UP000275348">
    <property type="component" value="Unassembled WGS sequence"/>
</dbReference>
<organism evidence="2 3">
    <name type="scientific">Faecalibacter macacae</name>
    <dbReference type="NCBI Taxonomy" id="1859289"/>
    <lineage>
        <taxon>Bacteria</taxon>
        <taxon>Pseudomonadati</taxon>
        <taxon>Bacteroidota</taxon>
        <taxon>Flavobacteriia</taxon>
        <taxon>Flavobacteriales</taxon>
        <taxon>Weeksellaceae</taxon>
        <taxon>Faecalibacter</taxon>
    </lineage>
</organism>
<protein>
    <submittedName>
        <fullName evidence="2">DUF2851 family protein</fullName>
    </submittedName>
</protein>
<name>A0A3L9MMR1_9FLAO</name>
<sequence>MKESFLHYIWQMKCLNITDLKTFHGSSIEIINFGKLNHDSGPDFYNAEIVINKQLWVGCVEMHVNSSDWNLHHHSEDESYQNVILHVVWKHDKEIDKLRQSNVETLILEEFVPKEVIFNYQQIVSNKLNQIHCKGLLNKIDWDKISFWFDRLLIDRLEEKSNSIFQLYEESNNSWEEVTFKLLASNFGLKVNKEAFEIWSKSFPFSVLQKNQSDKNRVEALFFSQAGFLEDEVDEYVKELKNEYNFLQRKYDLNSLNKSIFKFSSMRPHGFPTIRLAQLSSIYSVEKSLFSKIVSFQSIKEIEVYFRNFEPNDYWKTHFVFGKESKETSKQLSISKIHNLIINTILPLKFAYELTNDQLDIDYYLEILKQLKVESNSIVETFIDSGFRIKSAKDSQSVIHLKKRYCDEKKCLNCAIGTEVLK</sequence>
<dbReference type="EMBL" id="RDOJ01000003">
    <property type="protein sequence ID" value="RLZ11979.1"/>
    <property type="molecule type" value="Genomic_DNA"/>
</dbReference>
<gene>
    <name evidence="2" type="ORF">EAH69_03435</name>
</gene>
<accession>A0A3L9MMR1</accession>
<evidence type="ECO:0000313" key="2">
    <source>
        <dbReference type="EMBL" id="RLZ11979.1"/>
    </source>
</evidence>
<dbReference type="AlphaFoldDB" id="A0A3L9MMR1"/>
<dbReference type="RefSeq" id="WP_121933788.1">
    <property type="nucleotide sequence ID" value="NZ_RDOJ01000003.1"/>
</dbReference>
<comment type="caution">
    <text evidence="2">The sequence shown here is derived from an EMBL/GenBank/DDBJ whole genome shotgun (WGS) entry which is preliminary data.</text>
</comment>
<proteinExistence type="predicted"/>
<evidence type="ECO:0000313" key="3">
    <source>
        <dbReference type="Proteomes" id="UP000275348"/>
    </source>
</evidence>
<dbReference type="Pfam" id="PF11013">
    <property type="entry name" value="DUF2851"/>
    <property type="match status" value="1"/>
</dbReference>